<evidence type="ECO:0000313" key="1">
    <source>
        <dbReference type="EMBL" id="GAQ65444.1"/>
    </source>
</evidence>
<dbReference type="OrthoDB" id="4235464at2"/>
<comment type="caution">
    <text evidence="1">The sequence shown here is derived from an EMBL/GenBank/DDBJ whole genome shotgun (WGS) entry which is preliminary data.</text>
</comment>
<dbReference type="EMBL" id="BCMM01000030">
    <property type="protein sequence ID" value="GAQ65444.1"/>
    <property type="molecule type" value="Genomic_DNA"/>
</dbReference>
<sequence length="124" mass="12860">MDDEYGPEVFSYTRAEAFEDGTFIEVPPAATSAAGIEMPLIITAGARREFVAGNDGGEAGRLGTVLSAVARAVEASPTDEICFVVPAGELPSGQEPTGADRLIAITEPGDSGEPVMTLMLPDEM</sequence>
<evidence type="ECO:0000313" key="2">
    <source>
        <dbReference type="Proteomes" id="UP000067448"/>
    </source>
</evidence>
<reference evidence="1 2" key="2">
    <citation type="journal article" date="2016" name="Genome Announc.">
        <title>Draft Genome Sequences of Streptomyces scabiei S58, Streptomyces turgidiscabies T45, and Streptomyces acidiscabies a10, the Pathogens of Potato Common Scab, Isolated in Japan.</title>
        <authorList>
            <person name="Tomihama T."/>
            <person name="Nishi Y."/>
            <person name="Sakai M."/>
            <person name="Ikenaga M."/>
            <person name="Okubo T."/>
            <person name="Ikeda S."/>
        </authorList>
    </citation>
    <scope>NUCLEOTIDE SEQUENCE [LARGE SCALE GENOMIC DNA]</scope>
    <source>
        <strain evidence="1 2">S58</strain>
    </source>
</reference>
<proteinExistence type="predicted"/>
<protein>
    <submittedName>
        <fullName evidence="1">Uncharacterized protein</fullName>
    </submittedName>
</protein>
<accession>A0A100JTK4</accession>
<reference evidence="2" key="1">
    <citation type="submission" date="2015-11" db="EMBL/GenBank/DDBJ databases">
        <authorList>
            <consortium name="Cross-ministerial Strategic Innovation Promotion Program (SIP) consortium"/>
            <person name="Tomihama T."/>
            <person name="Ikenaga M."/>
            <person name="Sakai M."/>
            <person name="Okubo T."/>
            <person name="Ikeda S."/>
        </authorList>
    </citation>
    <scope>NUCLEOTIDE SEQUENCE [LARGE SCALE GENOMIC DNA]</scope>
    <source>
        <strain evidence="2">S58</strain>
    </source>
</reference>
<name>A0A100JTK4_STRSC</name>
<reference evidence="2" key="3">
    <citation type="submission" date="2016-02" db="EMBL/GenBank/DDBJ databases">
        <title>Draft genome of pathogenic Streptomyces sp. in Japan.</title>
        <authorList>
            <person name="Tomihama T."/>
            <person name="Ikenaga M."/>
            <person name="Sakai M."/>
            <person name="Okubo T."/>
            <person name="Ikeda S."/>
        </authorList>
    </citation>
    <scope>NUCLEOTIDE SEQUENCE [LARGE SCALE GENOMIC DNA]</scope>
    <source>
        <strain evidence="2">S58</strain>
    </source>
</reference>
<dbReference type="RefSeq" id="WP_059082797.1">
    <property type="nucleotide sequence ID" value="NZ_BCMM01000030.1"/>
</dbReference>
<gene>
    <name evidence="1" type="ORF">SsS58_05853</name>
</gene>
<dbReference type="AlphaFoldDB" id="A0A100JTK4"/>
<dbReference type="Proteomes" id="UP000067448">
    <property type="component" value="Unassembled WGS sequence"/>
</dbReference>
<organism evidence="1 2">
    <name type="scientific">Streptomyces scabiei</name>
    <dbReference type="NCBI Taxonomy" id="1930"/>
    <lineage>
        <taxon>Bacteria</taxon>
        <taxon>Bacillati</taxon>
        <taxon>Actinomycetota</taxon>
        <taxon>Actinomycetes</taxon>
        <taxon>Kitasatosporales</taxon>
        <taxon>Streptomycetaceae</taxon>
        <taxon>Streptomyces</taxon>
    </lineage>
</organism>